<dbReference type="Proteomes" id="UP001176517">
    <property type="component" value="Unassembled WGS sequence"/>
</dbReference>
<dbReference type="Pfam" id="PF00069">
    <property type="entry name" value="Pkinase"/>
    <property type="match status" value="1"/>
</dbReference>
<dbReference type="PANTHER" id="PTHR48012:SF26">
    <property type="entry name" value="SERINE_THREONINE-PROTEIN KINASE DDB_G0283821-RELATED"/>
    <property type="match status" value="1"/>
</dbReference>
<dbReference type="PANTHER" id="PTHR48012">
    <property type="entry name" value="STERILE20-LIKE KINASE, ISOFORM B-RELATED"/>
    <property type="match status" value="1"/>
</dbReference>
<evidence type="ECO:0000313" key="5">
    <source>
        <dbReference type="EMBL" id="KAK0548860.1"/>
    </source>
</evidence>
<feature type="compositionally biased region" description="Low complexity" evidence="3">
    <location>
        <begin position="1102"/>
        <end position="1117"/>
    </location>
</feature>
<keyword evidence="5" id="KW-0418">Kinase</keyword>
<name>A0AAN6GNE4_9BASI</name>
<dbReference type="Gene3D" id="1.25.10.10">
    <property type="entry name" value="Leucine-rich Repeat Variant"/>
    <property type="match status" value="2"/>
</dbReference>
<organism evidence="5 6">
    <name type="scientific">Tilletia horrida</name>
    <dbReference type="NCBI Taxonomy" id="155126"/>
    <lineage>
        <taxon>Eukaryota</taxon>
        <taxon>Fungi</taxon>
        <taxon>Dikarya</taxon>
        <taxon>Basidiomycota</taxon>
        <taxon>Ustilaginomycotina</taxon>
        <taxon>Exobasidiomycetes</taxon>
        <taxon>Tilletiales</taxon>
        <taxon>Tilletiaceae</taxon>
        <taxon>Tilletia</taxon>
    </lineage>
</organism>
<feature type="compositionally biased region" description="Polar residues" evidence="3">
    <location>
        <begin position="397"/>
        <end position="409"/>
    </location>
</feature>
<dbReference type="InterPro" id="IPR050629">
    <property type="entry name" value="STE20/SPS1-PAK"/>
</dbReference>
<feature type="region of interest" description="Disordered" evidence="3">
    <location>
        <begin position="1066"/>
        <end position="1117"/>
    </location>
</feature>
<dbReference type="EC" id="2.7.11.1" evidence="5"/>
<keyword evidence="1" id="KW-0547">Nucleotide-binding</keyword>
<dbReference type="AlphaFoldDB" id="A0AAN6GNE4"/>
<accession>A0AAN6GNE4</accession>
<dbReference type="InterPro" id="IPR011009">
    <property type="entry name" value="Kinase-like_dom_sf"/>
</dbReference>
<feature type="region of interest" description="Disordered" evidence="3">
    <location>
        <begin position="206"/>
        <end position="240"/>
    </location>
</feature>
<feature type="domain" description="Protein kinase" evidence="4">
    <location>
        <begin position="1"/>
        <end position="101"/>
    </location>
</feature>
<dbReference type="GO" id="GO:0004674">
    <property type="term" value="F:protein serine/threonine kinase activity"/>
    <property type="evidence" value="ECO:0007669"/>
    <property type="project" value="UniProtKB-EC"/>
</dbReference>
<evidence type="ECO:0000256" key="3">
    <source>
        <dbReference type="SAM" id="MobiDB-lite"/>
    </source>
</evidence>
<protein>
    <submittedName>
        <fullName evidence="5">Protein kinase of the Mitotic Exit Network</fullName>
        <ecNumber evidence="5">2.7.11.1</ecNumber>
    </submittedName>
</protein>
<keyword evidence="6" id="KW-1185">Reference proteome</keyword>
<dbReference type="Gene3D" id="1.10.510.10">
    <property type="entry name" value="Transferase(Phosphotransferase) domain 1"/>
    <property type="match status" value="1"/>
</dbReference>
<evidence type="ECO:0000259" key="4">
    <source>
        <dbReference type="PROSITE" id="PS50011"/>
    </source>
</evidence>
<feature type="region of interest" description="Disordered" evidence="3">
    <location>
        <begin position="395"/>
        <end position="436"/>
    </location>
</feature>
<dbReference type="GO" id="GO:0005737">
    <property type="term" value="C:cytoplasm"/>
    <property type="evidence" value="ECO:0007669"/>
    <property type="project" value="TreeGrafter"/>
</dbReference>
<evidence type="ECO:0000256" key="1">
    <source>
        <dbReference type="ARBA" id="ARBA00022741"/>
    </source>
</evidence>
<dbReference type="EMBL" id="JAPDMZ010000126">
    <property type="protein sequence ID" value="KAK0548860.1"/>
    <property type="molecule type" value="Genomic_DNA"/>
</dbReference>
<dbReference type="PROSITE" id="PS50011">
    <property type="entry name" value="PROTEIN_KINASE_DOM"/>
    <property type="match status" value="1"/>
</dbReference>
<proteinExistence type="predicted"/>
<keyword evidence="5" id="KW-0808">Transferase</keyword>
<comment type="caution">
    <text evidence="5">The sequence shown here is derived from an EMBL/GenBank/DDBJ whole genome shotgun (WGS) entry which is preliminary data.</text>
</comment>
<dbReference type="GO" id="GO:0005524">
    <property type="term" value="F:ATP binding"/>
    <property type="evidence" value="ECO:0007669"/>
    <property type="project" value="UniProtKB-KW"/>
</dbReference>
<gene>
    <name evidence="5" type="primary">CDC15_1</name>
    <name evidence="5" type="ORF">OC846_004311</name>
</gene>
<dbReference type="SUPFAM" id="SSF56112">
    <property type="entry name" value="Protein kinase-like (PK-like)"/>
    <property type="match status" value="1"/>
</dbReference>
<evidence type="ECO:0000313" key="6">
    <source>
        <dbReference type="Proteomes" id="UP001176517"/>
    </source>
</evidence>
<dbReference type="SMART" id="SM00220">
    <property type="entry name" value="S_TKc"/>
    <property type="match status" value="1"/>
</dbReference>
<feature type="region of interest" description="Disordered" evidence="3">
    <location>
        <begin position="257"/>
        <end position="326"/>
    </location>
</feature>
<keyword evidence="2" id="KW-0067">ATP-binding</keyword>
<sequence>MSDYAVVGSPYWMAPEVIDQSGATTASDIWSVGCVVIELLEGKPPYHFLPPMSALFRMVQDDCPPLPEGASPMVKDFLLHCFQKDQNLRVSARKLMKHPWMQNARRQLDQLRTGSSIGNRRTVHDEAVKSVQQWNQALKATPAVGSTSVGDLSAPSIAAPIGKAAPAPSLVAQRQKLVSLQQPEEQKDTWDDDFEDDITTTKIAALEHGPSNTTAQSMSESADQAERGRQNQSSSHGHQLILKSRTAEAQAAVLDLEDDAQTIRPAKSPRLNESMPLPSASARPSHATRSLDSKVRNTEQSLSAKDRAQSGANGSHSVPAVTQAPKQIDDYSDLLGEGDEIQLDQHIKNLQIQNSIGKRLFHPNDLKALTSGGSATLKQSALPVSAPATVSALMSPKANSHSLPTTSQRPSPSPIGSSLPSKTEPIGQSTERKRKDARRALGRFSEFDDDDYSDLAAASANSNGALQLTTQLSASSSPSEESEEFDPFAEIDEGLNEEADLEANVARDKHARMCTHIVQLVESLVPEASEETLVANCEELARIVTEYPEMKAQVLSCHGALTIVQMLEVTRAKSVIGGLLSVVNLIIEDDPGAQETLCLIGAIPVVMTFTSKRFSHGFRQQAAQFLFTMCSTSSLTLQFVLSCRGLKTLVDLIDEDYNEQKDLVWLGVGCVNSVLELQSHASRNDFCRMLVKEGLLEPLTTSLLSVLNDEEEEEALKAKGHILQTFVICSQSDSWLKKQIAARAVLRRVLKACSILKPADLVIMLKVIKNLSMSPSVLDDLQQCNTIDFLTTILTKHYDGEHGTEVANQVLNAMYNLCRLNKSRQEEAAQSGIIPLFLRVARTGSPLKQFALPILCDFAHAGKATRKTFWQHNGLGFYLELLSDPYWQVSALESIHVWMQDETARVEEILLRQGSVETLLKMFNTAKANSFENLLEPFLKIMRLSSGVTLAMAKSSSFFQRLIDRLTHVEAVIRLNLLRIAKLVCDVHPDRDRQSLIERYGLFQIIDELSRKDPAVLVRKLAVEILDQRYMQLSRDSAQSPAKVVRRTASETNVAAATAASAPHAGAAGAATSSQLGPNAKGGANRGPARAQGSHGRAAGLTTSSTKSSFVSHSNRS</sequence>
<dbReference type="InterPro" id="IPR000719">
    <property type="entry name" value="Prot_kinase_dom"/>
</dbReference>
<feature type="compositionally biased region" description="Polar residues" evidence="3">
    <location>
        <begin position="210"/>
        <end position="222"/>
    </location>
</feature>
<evidence type="ECO:0000256" key="2">
    <source>
        <dbReference type="ARBA" id="ARBA00022840"/>
    </source>
</evidence>
<dbReference type="FunFam" id="1.25.10.10:FF:000583">
    <property type="entry name" value="MAP3K epsilon protein kinase 1"/>
    <property type="match status" value="1"/>
</dbReference>
<dbReference type="SUPFAM" id="SSF48371">
    <property type="entry name" value="ARM repeat"/>
    <property type="match status" value="1"/>
</dbReference>
<dbReference type="InterPro" id="IPR016024">
    <property type="entry name" value="ARM-type_fold"/>
</dbReference>
<dbReference type="InterPro" id="IPR011989">
    <property type="entry name" value="ARM-like"/>
</dbReference>
<reference evidence="5" key="1">
    <citation type="journal article" date="2023" name="PhytoFront">
        <title>Draft Genome Resources of Seven Strains of Tilletia horrida, Causal Agent of Kernel Smut of Rice.</title>
        <authorList>
            <person name="Khanal S."/>
            <person name="Antony Babu S."/>
            <person name="Zhou X.G."/>
        </authorList>
    </citation>
    <scope>NUCLEOTIDE SEQUENCE</scope>
    <source>
        <strain evidence="5">TX6</strain>
    </source>
</reference>